<feature type="chain" id="PRO_5032502643" evidence="2">
    <location>
        <begin position="33"/>
        <end position="110"/>
    </location>
</feature>
<dbReference type="PANTHER" id="PTHR37348">
    <property type="entry name" value="LLLL AND CFNLAS MOTIF-CONTAINING PROTEIN 1"/>
    <property type="match status" value="1"/>
</dbReference>
<accession>A0A833Z1E5</accession>
<gene>
    <name evidence="3" type="ORF">HJG60_007683</name>
</gene>
<organism evidence="3 4">
    <name type="scientific">Phyllostomus discolor</name>
    <name type="common">pale spear-nosed bat</name>
    <dbReference type="NCBI Taxonomy" id="89673"/>
    <lineage>
        <taxon>Eukaryota</taxon>
        <taxon>Metazoa</taxon>
        <taxon>Chordata</taxon>
        <taxon>Craniata</taxon>
        <taxon>Vertebrata</taxon>
        <taxon>Euteleostomi</taxon>
        <taxon>Mammalia</taxon>
        <taxon>Eutheria</taxon>
        <taxon>Laurasiatheria</taxon>
        <taxon>Chiroptera</taxon>
        <taxon>Yangochiroptera</taxon>
        <taxon>Phyllostomidae</taxon>
        <taxon>Phyllostominae</taxon>
        <taxon>Phyllostomus</taxon>
    </lineage>
</organism>
<sequence>MGRPMTSLGSQLLRAAFLATLLLLLQVKGAEPQRESPGPNERSQEEKIPSADQNQEQYEEYFVASSVGESWQKVDMAQQEDDKTVEDAAVCEHLFDLALCLNLASAMVFL</sequence>
<dbReference type="Pfam" id="PF15838">
    <property type="entry name" value="LLCFC1"/>
    <property type="match status" value="1"/>
</dbReference>
<dbReference type="GO" id="GO:0007342">
    <property type="term" value="P:fusion of sperm to egg plasma membrane involved in single fertilization"/>
    <property type="evidence" value="ECO:0007669"/>
    <property type="project" value="InterPro"/>
</dbReference>
<proteinExistence type="predicted"/>
<evidence type="ECO:0000256" key="2">
    <source>
        <dbReference type="SAM" id="SignalP"/>
    </source>
</evidence>
<evidence type="ECO:0000313" key="3">
    <source>
        <dbReference type="EMBL" id="KAF6086145.1"/>
    </source>
</evidence>
<dbReference type="PANTHER" id="PTHR37348:SF1">
    <property type="entry name" value="SPERM-EGG FUSION PROTEIN LLCFC1"/>
    <property type="match status" value="1"/>
</dbReference>
<feature type="region of interest" description="Disordered" evidence="1">
    <location>
        <begin position="30"/>
        <end position="54"/>
    </location>
</feature>
<keyword evidence="2" id="KW-0732">Signal</keyword>
<dbReference type="Proteomes" id="UP000664940">
    <property type="component" value="Unassembled WGS sequence"/>
</dbReference>
<name>A0A833Z1E5_9CHIR</name>
<comment type="caution">
    <text evidence="3">The sequence shown here is derived from an EMBL/GenBank/DDBJ whole genome shotgun (WGS) entry which is preliminary data.</text>
</comment>
<protein>
    <submittedName>
        <fullName evidence="3">LLLL and CFNLAS motif containing 1</fullName>
    </submittedName>
</protein>
<reference evidence="3 4" key="1">
    <citation type="journal article" date="2020" name="Nature">
        <title>Six reference-quality genomes reveal evolution of bat adaptations.</title>
        <authorList>
            <person name="Jebb D."/>
            <person name="Huang Z."/>
            <person name="Pippel M."/>
            <person name="Hughes G.M."/>
            <person name="Lavrichenko K."/>
            <person name="Devanna P."/>
            <person name="Winkler S."/>
            <person name="Jermiin L.S."/>
            <person name="Skirmuntt E.C."/>
            <person name="Katzourakis A."/>
            <person name="Burkitt-Gray L."/>
            <person name="Ray D.A."/>
            <person name="Sullivan K.A.M."/>
            <person name="Roscito J.G."/>
            <person name="Kirilenko B.M."/>
            <person name="Davalos L.M."/>
            <person name="Corthals A.P."/>
            <person name="Power M.L."/>
            <person name="Jones G."/>
            <person name="Ransome R.D."/>
            <person name="Dechmann D.K.N."/>
            <person name="Locatelli A.G."/>
            <person name="Puechmaille S.J."/>
            <person name="Fedrigo O."/>
            <person name="Jarvis E.D."/>
            <person name="Hiller M."/>
            <person name="Vernes S.C."/>
            <person name="Myers E.W."/>
            <person name="Teeling E.C."/>
        </authorList>
    </citation>
    <scope>NUCLEOTIDE SEQUENCE [LARGE SCALE GENOMIC DNA]</scope>
    <source>
        <strain evidence="3">Bat1K_MPI-CBG_1</strain>
    </source>
</reference>
<dbReference type="AlphaFoldDB" id="A0A833Z1E5"/>
<feature type="signal peptide" evidence="2">
    <location>
        <begin position="1"/>
        <end position="32"/>
    </location>
</feature>
<dbReference type="InterPro" id="IPR031684">
    <property type="entry name" value="LLCFC1"/>
</dbReference>
<dbReference type="EMBL" id="JABVXQ010000011">
    <property type="protein sequence ID" value="KAF6086145.1"/>
    <property type="molecule type" value="Genomic_DNA"/>
</dbReference>
<evidence type="ECO:0000256" key="1">
    <source>
        <dbReference type="SAM" id="MobiDB-lite"/>
    </source>
</evidence>
<evidence type="ECO:0000313" key="4">
    <source>
        <dbReference type="Proteomes" id="UP000664940"/>
    </source>
</evidence>